<feature type="region of interest" description="Disordered" evidence="1">
    <location>
        <begin position="36"/>
        <end position="61"/>
    </location>
</feature>
<evidence type="ECO:0000256" key="1">
    <source>
        <dbReference type="SAM" id="MobiDB-lite"/>
    </source>
</evidence>
<dbReference type="Proteomes" id="UP001230504">
    <property type="component" value="Unassembled WGS sequence"/>
</dbReference>
<reference evidence="2" key="1">
    <citation type="submission" date="2021-06" db="EMBL/GenBank/DDBJ databases">
        <title>Comparative genomics, transcriptomics and evolutionary studies reveal genomic signatures of adaptation to plant cell wall in hemibiotrophic fungi.</title>
        <authorList>
            <consortium name="DOE Joint Genome Institute"/>
            <person name="Baroncelli R."/>
            <person name="Diaz J.F."/>
            <person name="Benocci T."/>
            <person name="Peng M."/>
            <person name="Battaglia E."/>
            <person name="Haridas S."/>
            <person name="Andreopoulos W."/>
            <person name="Labutti K."/>
            <person name="Pangilinan J."/>
            <person name="Floch G.L."/>
            <person name="Makela M.R."/>
            <person name="Henrissat B."/>
            <person name="Grigoriev I.V."/>
            <person name="Crouch J.A."/>
            <person name="De Vries R.P."/>
            <person name="Sukno S.A."/>
            <person name="Thon M.R."/>
        </authorList>
    </citation>
    <scope>NUCLEOTIDE SEQUENCE</scope>
    <source>
        <strain evidence="2">CBS 125086</strain>
    </source>
</reference>
<accession>A0AAD8PX03</accession>
<gene>
    <name evidence="2" type="ORF">LY79DRAFT_557920</name>
</gene>
<dbReference type="EMBL" id="JAHLJV010000042">
    <property type="protein sequence ID" value="KAK1585616.1"/>
    <property type="molecule type" value="Genomic_DNA"/>
</dbReference>
<organism evidence="2 3">
    <name type="scientific">Colletotrichum navitas</name>
    <dbReference type="NCBI Taxonomy" id="681940"/>
    <lineage>
        <taxon>Eukaryota</taxon>
        <taxon>Fungi</taxon>
        <taxon>Dikarya</taxon>
        <taxon>Ascomycota</taxon>
        <taxon>Pezizomycotina</taxon>
        <taxon>Sordariomycetes</taxon>
        <taxon>Hypocreomycetidae</taxon>
        <taxon>Glomerellales</taxon>
        <taxon>Glomerellaceae</taxon>
        <taxon>Colletotrichum</taxon>
        <taxon>Colletotrichum graminicola species complex</taxon>
    </lineage>
</organism>
<dbReference type="AlphaFoldDB" id="A0AAD8PX03"/>
<dbReference type="GeneID" id="85442377"/>
<comment type="caution">
    <text evidence="2">The sequence shown here is derived from an EMBL/GenBank/DDBJ whole genome shotgun (WGS) entry which is preliminary data.</text>
</comment>
<name>A0AAD8PX03_9PEZI</name>
<feature type="compositionally biased region" description="Polar residues" evidence="1">
    <location>
        <begin position="43"/>
        <end position="61"/>
    </location>
</feature>
<dbReference type="RefSeq" id="XP_060412633.1">
    <property type="nucleotide sequence ID" value="XM_060558137.1"/>
</dbReference>
<evidence type="ECO:0000313" key="3">
    <source>
        <dbReference type="Proteomes" id="UP001230504"/>
    </source>
</evidence>
<sequence>MPCPTYIATLQLNHLVHLPCAPQNKLSIVCDTRDRHDSHWKSPLSSSARPDASTTSPSWSIKRSELQPMNVADAAVYQRDGKYRLRASHVVFA</sequence>
<keyword evidence="3" id="KW-1185">Reference proteome</keyword>
<evidence type="ECO:0000313" key="2">
    <source>
        <dbReference type="EMBL" id="KAK1585616.1"/>
    </source>
</evidence>
<proteinExistence type="predicted"/>
<protein>
    <submittedName>
        <fullName evidence="2">Uncharacterized protein</fullName>
    </submittedName>
</protein>